<keyword evidence="5" id="KW-0645">Protease</keyword>
<keyword evidence="3" id="KW-0325">Glycoprotein</keyword>
<evidence type="ECO:0000313" key="8">
    <source>
        <dbReference type="EMBL" id="KAK9737489.1"/>
    </source>
</evidence>
<dbReference type="FunFam" id="2.40.10.10:FF:000002">
    <property type="entry name" value="Transmembrane protease serine"/>
    <property type="match status" value="1"/>
</dbReference>
<dbReference type="InterPro" id="IPR001254">
    <property type="entry name" value="Trypsin_dom"/>
</dbReference>
<dbReference type="Pfam" id="PF00089">
    <property type="entry name" value="Trypsin"/>
    <property type="match status" value="1"/>
</dbReference>
<keyword evidence="1 6" id="KW-0732">Signal</keyword>
<dbReference type="PROSITE" id="PS00134">
    <property type="entry name" value="TRYPSIN_HIS"/>
    <property type="match status" value="1"/>
</dbReference>
<evidence type="ECO:0000256" key="2">
    <source>
        <dbReference type="ARBA" id="ARBA00023157"/>
    </source>
</evidence>
<dbReference type="InterPro" id="IPR009003">
    <property type="entry name" value="Peptidase_S1_PA"/>
</dbReference>
<dbReference type="PROSITE" id="PS50240">
    <property type="entry name" value="TRYPSIN_DOM"/>
    <property type="match status" value="1"/>
</dbReference>
<dbReference type="InterPro" id="IPR001314">
    <property type="entry name" value="Peptidase_S1A"/>
</dbReference>
<dbReference type="InterPro" id="IPR033116">
    <property type="entry name" value="TRYPSIN_SER"/>
</dbReference>
<dbReference type="InterPro" id="IPR043504">
    <property type="entry name" value="Peptidase_S1_PA_chymotrypsin"/>
</dbReference>
<reference evidence="8 9" key="1">
    <citation type="journal article" date="2024" name="BMC Genomics">
        <title>De novo assembly and annotation of Popillia japonica's genome with initial clues to its potential as an invasive pest.</title>
        <authorList>
            <person name="Cucini C."/>
            <person name="Boschi S."/>
            <person name="Funari R."/>
            <person name="Cardaioli E."/>
            <person name="Iannotti N."/>
            <person name="Marturano G."/>
            <person name="Paoli F."/>
            <person name="Bruttini M."/>
            <person name="Carapelli A."/>
            <person name="Frati F."/>
            <person name="Nardi F."/>
        </authorList>
    </citation>
    <scope>NUCLEOTIDE SEQUENCE [LARGE SCALE GENOMIC DNA]</scope>
    <source>
        <strain evidence="8">DMR45628</strain>
    </source>
</reference>
<evidence type="ECO:0000256" key="1">
    <source>
        <dbReference type="ARBA" id="ARBA00022729"/>
    </source>
</evidence>
<keyword evidence="2" id="KW-1015">Disulfide bond</keyword>
<protein>
    <submittedName>
        <fullName evidence="8">Trypsin</fullName>
    </submittedName>
</protein>
<dbReference type="EMBL" id="JASPKY010000099">
    <property type="protein sequence ID" value="KAK9737489.1"/>
    <property type="molecule type" value="Genomic_DNA"/>
</dbReference>
<dbReference type="Proteomes" id="UP001458880">
    <property type="component" value="Unassembled WGS sequence"/>
</dbReference>
<dbReference type="PRINTS" id="PR00722">
    <property type="entry name" value="CHYMOTRYPSIN"/>
</dbReference>
<sequence length="367" mass="40442">MLPVRKTFLYTILISVLTFNVSAQLSEICENSGKIGACLLLEQCPAAIKLIKERKHPKLCGFDKKDPIVCCEIETELVNKFGAPGDIARQKCSEYITITKPTTTTTTTTTPRPPGLPPIVSPFVIDGYDAYPLEFPHMALLGYGPEDNIEWKCGGSLISEKFVLTAAHCINTRLGTVAFIKLGAHHISTFSIHERQFNVKKIHPHPDYDSLQKYNDIALIEFDGEVVFQSRGLKPSCLQLEKEVPDIFIATGWGATEYGDDIHDTLQKVNLTLIPIETCERTHRPGRGLEQGLIDDSQICAGSVQGRGDTCQGDSGGPIQVEIEGTQMYTTLGITSFGKKCGLAPGVYTRVSHYVSWIESIVWPAQE</sequence>
<evidence type="ECO:0000256" key="6">
    <source>
        <dbReference type="SAM" id="SignalP"/>
    </source>
</evidence>
<dbReference type="CDD" id="cd00190">
    <property type="entry name" value="Tryp_SPc"/>
    <property type="match status" value="1"/>
</dbReference>
<dbReference type="InterPro" id="IPR022700">
    <property type="entry name" value="CLIP"/>
</dbReference>
<dbReference type="SMART" id="SM00020">
    <property type="entry name" value="Tryp_SPc"/>
    <property type="match status" value="1"/>
</dbReference>
<evidence type="ECO:0000256" key="4">
    <source>
        <dbReference type="ARBA" id="ARBA00024195"/>
    </source>
</evidence>
<name>A0AAW1LUH6_POPJA</name>
<dbReference type="AlphaFoldDB" id="A0AAW1LUH6"/>
<evidence type="ECO:0000256" key="5">
    <source>
        <dbReference type="RuleBase" id="RU363034"/>
    </source>
</evidence>
<dbReference type="FunFam" id="2.40.10.10:FF:000028">
    <property type="entry name" value="Serine protease easter"/>
    <property type="match status" value="1"/>
</dbReference>
<dbReference type="Gene3D" id="2.40.10.10">
    <property type="entry name" value="Trypsin-like serine proteases"/>
    <property type="match status" value="1"/>
</dbReference>
<dbReference type="SUPFAM" id="SSF50494">
    <property type="entry name" value="Trypsin-like serine proteases"/>
    <property type="match status" value="1"/>
</dbReference>
<accession>A0AAW1LUH6</accession>
<proteinExistence type="inferred from homology"/>
<keyword evidence="5" id="KW-0720">Serine protease</keyword>
<dbReference type="PANTHER" id="PTHR24252">
    <property type="entry name" value="ACROSIN-RELATED"/>
    <property type="match status" value="1"/>
</dbReference>
<feature type="domain" description="Peptidase S1" evidence="7">
    <location>
        <begin position="124"/>
        <end position="363"/>
    </location>
</feature>
<evidence type="ECO:0000256" key="3">
    <source>
        <dbReference type="ARBA" id="ARBA00023180"/>
    </source>
</evidence>
<feature type="signal peptide" evidence="6">
    <location>
        <begin position="1"/>
        <end position="23"/>
    </location>
</feature>
<gene>
    <name evidence="8" type="ORF">QE152_g10652</name>
</gene>
<dbReference type="PROSITE" id="PS00135">
    <property type="entry name" value="TRYPSIN_SER"/>
    <property type="match status" value="1"/>
</dbReference>
<dbReference type="InterPro" id="IPR018114">
    <property type="entry name" value="TRYPSIN_HIS"/>
</dbReference>
<evidence type="ECO:0000259" key="7">
    <source>
        <dbReference type="PROSITE" id="PS50240"/>
    </source>
</evidence>
<evidence type="ECO:0000313" key="9">
    <source>
        <dbReference type="Proteomes" id="UP001458880"/>
    </source>
</evidence>
<keyword evidence="5" id="KW-0378">Hydrolase</keyword>
<dbReference type="GO" id="GO:0004252">
    <property type="term" value="F:serine-type endopeptidase activity"/>
    <property type="evidence" value="ECO:0007669"/>
    <property type="project" value="InterPro"/>
</dbReference>
<organism evidence="8 9">
    <name type="scientific">Popillia japonica</name>
    <name type="common">Japanese beetle</name>
    <dbReference type="NCBI Taxonomy" id="7064"/>
    <lineage>
        <taxon>Eukaryota</taxon>
        <taxon>Metazoa</taxon>
        <taxon>Ecdysozoa</taxon>
        <taxon>Arthropoda</taxon>
        <taxon>Hexapoda</taxon>
        <taxon>Insecta</taxon>
        <taxon>Pterygota</taxon>
        <taxon>Neoptera</taxon>
        <taxon>Endopterygota</taxon>
        <taxon>Coleoptera</taxon>
        <taxon>Polyphaga</taxon>
        <taxon>Scarabaeiformia</taxon>
        <taxon>Scarabaeidae</taxon>
        <taxon>Rutelinae</taxon>
        <taxon>Popillia</taxon>
    </lineage>
</organism>
<comment type="similarity">
    <text evidence="4">Belongs to the peptidase S1 family. CLIP subfamily.</text>
</comment>
<dbReference type="GO" id="GO:0006508">
    <property type="term" value="P:proteolysis"/>
    <property type="evidence" value="ECO:0007669"/>
    <property type="project" value="UniProtKB-KW"/>
</dbReference>
<dbReference type="PANTHER" id="PTHR24252:SF7">
    <property type="entry name" value="HYALIN"/>
    <property type="match status" value="1"/>
</dbReference>
<keyword evidence="9" id="KW-1185">Reference proteome</keyword>
<comment type="caution">
    <text evidence="8">The sequence shown here is derived from an EMBL/GenBank/DDBJ whole genome shotgun (WGS) entry which is preliminary data.</text>
</comment>
<feature type="chain" id="PRO_5043968346" evidence="6">
    <location>
        <begin position="24"/>
        <end position="367"/>
    </location>
</feature>
<dbReference type="SMART" id="SM00680">
    <property type="entry name" value="CLIP"/>
    <property type="match status" value="1"/>
</dbReference>